<dbReference type="GO" id="GO:0008168">
    <property type="term" value="F:methyltransferase activity"/>
    <property type="evidence" value="ECO:0007669"/>
    <property type="project" value="UniProtKB-KW"/>
</dbReference>
<dbReference type="Pfam" id="PF01980">
    <property type="entry name" value="TrmO_N"/>
    <property type="match status" value="1"/>
</dbReference>
<dbReference type="InterPro" id="IPR040372">
    <property type="entry name" value="YaeB-like"/>
</dbReference>
<dbReference type="RefSeq" id="WP_354552899.1">
    <property type="nucleotide sequence ID" value="NZ_JBEPSD010000004.1"/>
</dbReference>
<keyword evidence="5" id="KW-0489">Methyltransferase</keyword>
<evidence type="ECO:0000256" key="3">
    <source>
        <dbReference type="SAM" id="MobiDB-lite"/>
    </source>
</evidence>
<protein>
    <submittedName>
        <fullName evidence="5">tRNA-Thr(GGU) m(6)t(6)A37 methyltransferase TsaA</fullName>
        <ecNumber evidence="5">2.1.1.-</ecNumber>
    </submittedName>
</protein>
<feature type="region of interest" description="Disordered" evidence="3">
    <location>
        <begin position="163"/>
        <end position="190"/>
    </location>
</feature>
<keyword evidence="1" id="KW-0949">S-adenosyl-L-methionine</keyword>
<proteinExistence type="inferred from homology"/>
<dbReference type="CDD" id="cd09281">
    <property type="entry name" value="UPF0066"/>
    <property type="match status" value="1"/>
</dbReference>
<dbReference type="Gene3D" id="2.40.30.70">
    <property type="entry name" value="YaeB-like"/>
    <property type="match status" value="1"/>
</dbReference>
<dbReference type="InterPro" id="IPR036414">
    <property type="entry name" value="YaeB_N_sf"/>
</dbReference>
<accession>A0ABV2Q1B6</accession>
<organism evidence="5 6">
    <name type="scientific">Rhodanobacter soli</name>
    <dbReference type="NCBI Taxonomy" id="590609"/>
    <lineage>
        <taxon>Bacteria</taxon>
        <taxon>Pseudomonadati</taxon>
        <taxon>Pseudomonadota</taxon>
        <taxon>Gammaproteobacteria</taxon>
        <taxon>Lysobacterales</taxon>
        <taxon>Rhodanobacteraceae</taxon>
        <taxon>Rhodanobacter</taxon>
    </lineage>
</organism>
<gene>
    <name evidence="5" type="ORF">ABIE04_003384</name>
</gene>
<comment type="caution">
    <text evidence="5">The sequence shown here is derived from an EMBL/GenBank/DDBJ whole genome shotgun (WGS) entry which is preliminary data.</text>
</comment>
<dbReference type="InterPro" id="IPR036413">
    <property type="entry name" value="YaeB-like_sf"/>
</dbReference>
<dbReference type="InterPro" id="IPR023370">
    <property type="entry name" value="TrmO-like_N"/>
</dbReference>
<evidence type="ECO:0000313" key="5">
    <source>
        <dbReference type="EMBL" id="MET4571002.1"/>
    </source>
</evidence>
<name>A0ABV2Q1B6_9GAMM</name>
<sequence length="190" mass="20403">MSTAPDSLHVLSCHPIAFVRSPYARRIDAPHQSTVVAGTETQAVAEAVIEFVAGFPAAAWRDLAGFERIWLLFAFHRSEGWKAEVRPPRGGGKRSVLATRSPHRPNAIGLSAVELVAVEDGTLRVRGVDLLDGTPILDIKPYVPYADAFPGARAGWIDAIDAAQGRHSAPGPRKPRSARPRGTDDDVNAS</sequence>
<dbReference type="PROSITE" id="PS51668">
    <property type="entry name" value="TSAA_2"/>
    <property type="match status" value="1"/>
</dbReference>
<keyword evidence="5" id="KW-0808">Transferase</keyword>
<evidence type="ECO:0000259" key="4">
    <source>
        <dbReference type="PROSITE" id="PS51668"/>
    </source>
</evidence>
<dbReference type="PANTHER" id="PTHR12818:SF0">
    <property type="entry name" value="TRNA (ADENINE(37)-N6)-METHYLTRANSFERASE"/>
    <property type="match status" value="1"/>
</dbReference>
<evidence type="ECO:0000313" key="6">
    <source>
        <dbReference type="Proteomes" id="UP001549251"/>
    </source>
</evidence>
<dbReference type="NCBIfam" id="TIGR00104">
    <property type="entry name" value="tRNA_TsaA"/>
    <property type="match status" value="1"/>
</dbReference>
<dbReference type="PANTHER" id="PTHR12818">
    <property type="entry name" value="TRNA (ADENINE(37)-N6)-METHYLTRANSFERASE"/>
    <property type="match status" value="1"/>
</dbReference>
<reference evidence="5 6" key="1">
    <citation type="submission" date="2024-06" db="EMBL/GenBank/DDBJ databases">
        <title>Sorghum-associated microbial communities from plants grown in Nebraska, USA.</title>
        <authorList>
            <person name="Schachtman D."/>
        </authorList>
    </citation>
    <scope>NUCLEOTIDE SEQUENCE [LARGE SCALE GENOMIC DNA]</scope>
    <source>
        <strain evidence="5 6">1757</strain>
    </source>
</reference>
<feature type="domain" description="TsaA-like" evidence="4">
    <location>
        <begin position="13"/>
        <end position="151"/>
    </location>
</feature>
<dbReference type="Proteomes" id="UP001549251">
    <property type="component" value="Unassembled WGS sequence"/>
</dbReference>
<dbReference type="SUPFAM" id="SSF118196">
    <property type="entry name" value="YaeB-like"/>
    <property type="match status" value="1"/>
</dbReference>
<dbReference type="EMBL" id="JBEPSD010000004">
    <property type="protein sequence ID" value="MET4571002.1"/>
    <property type="molecule type" value="Genomic_DNA"/>
</dbReference>
<dbReference type="EC" id="2.1.1.-" evidence="5"/>
<keyword evidence="6" id="KW-1185">Reference proteome</keyword>
<dbReference type="GO" id="GO:0032259">
    <property type="term" value="P:methylation"/>
    <property type="evidence" value="ECO:0007669"/>
    <property type="project" value="UniProtKB-KW"/>
</dbReference>
<evidence type="ECO:0000256" key="1">
    <source>
        <dbReference type="ARBA" id="ARBA00022691"/>
    </source>
</evidence>
<evidence type="ECO:0000256" key="2">
    <source>
        <dbReference type="ARBA" id="ARBA00033753"/>
    </source>
</evidence>
<comment type="similarity">
    <text evidence="2">Belongs to the tRNA methyltransferase O family.</text>
</comment>